<feature type="transmembrane region" description="Helical" evidence="2">
    <location>
        <begin position="90"/>
        <end position="110"/>
    </location>
</feature>
<feature type="transmembrane region" description="Helical" evidence="2">
    <location>
        <begin position="29"/>
        <end position="47"/>
    </location>
</feature>
<evidence type="ECO:0000256" key="2">
    <source>
        <dbReference type="SAM" id="Phobius"/>
    </source>
</evidence>
<feature type="transmembrane region" description="Helical" evidence="2">
    <location>
        <begin position="117"/>
        <end position="136"/>
    </location>
</feature>
<comment type="caution">
    <text evidence="3">The sequence shown here is derived from an EMBL/GenBank/DDBJ whole genome shotgun (WGS) entry which is preliminary data.</text>
</comment>
<name>A0ABR9PD06_9ACTN</name>
<evidence type="ECO:0000313" key="3">
    <source>
        <dbReference type="EMBL" id="MBE3001697.1"/>
    </source>
</evidence>
<evidence type="ECO:0008006" key="5">
    <source>
        <dbReference type="Google" id="ProtNLM"/>
    </source>
</evidence>
<protein>
    <recommendedName>
        <fullName evidence="5">Thiosulfate dehydrogenase [quinone] large subunit</fullName>
    </recommendedName>
</protein>
<dbReference type="Proteomes" id="UP000806528">
    <property type="component" value="Unassembled WGS sequence"/>
</dbReference>
<reference evidence="3 4" key="1">
    <citation type="submission" date="2020-09" db="EMBL/GenBank/DDBJ databases">
        <title>Diversity and distribution of actinomycetes associated with coral in the coast of Hainan.</title>
        <authorList>
            <person name="Li F."/>
        </authorList>
    </citation>
    <scope>NUCLEOTIDE SEQUENCE [LARGE SCALE GENOMIC DNA]</scope>
    <source>
        <strain evidence="3 4">HNM0947</strain>
    </source>
</reference>
<keyword evidence="2" id="KW-0812">Transmembrane</keyword>
<feature type="region of interest" description="Disordered" evidence="1">
    <location>
        <begin position="1"/>
        <end position="20"/>
    </location>
</feature>
<feature type="compositionally biased region" description="Polar residues" evidence="1">
    <location>
        <begin position="1"/>
        <end position="14"/>
    </location>
</feature>
<dbReference type="RefSeq" id="WP_193124289.1">
    <property type="nucleotide sequence ID" value="NZ_JADBGI010000027.1"/>
</dbReference>
<evidence type="ECO:0000313" key="4">
    <source>
        <dbReference type="Proteomes" id="UP000806528"/>
    </source>
</evidence>
<organism evidence="3 4">
    <name type="scientific">Nocardiopsis coralli</name>
    <dbReference type="NCBI Taxonomy" id="2772213"/>
    <lineage>
        <taxon>Bacteria</taxon>
        <taxon>Bacillati</taxon>
        <taxon>Actinomycetota</taxon>
        <taxon>Actinomycetes</taxon>
        <taxon>Streptosporangiales</taxon>
        <taxon>Nocardiopsidaceae</taxon>
        <taxon>Nocardiopsis</taxon>
    </lineage>
</organism>
<keyword evidence="4" id="KW-1185">Reference proteome</keyword>
<sequence>MSDDSTIPRTTPGSTGDDRAPVAAPAARTLLALVRISIGWIFLWAFLDKLLGLGRSTPAEGAWLTGGSPTEGYLASVEGPFAPVFNAMSGAAWADVLFMLGLGAIGLSLVLGVGERIAAATGALLLMFMYAASLPLETNPFMDDYIVQSLALGALACARSGETLGLGRWWASTGLVRRFPVLR</sequence>
<gene>
    <name evidence="3" type="ORF">IDM40_23805</name>
</gene>
<evidence type="ECO:0000256" key="1">
    <source>
        <dbReference type="SAM" id="MobiDB-lite"/>
    </source>
</evidence>
<keyword evidence="2" id="KW-0472">Membrane</keyword>
<accession>A0ABR9PD06</accession>
<keyword evidence="2" id="KW-1133">Transmembrane helix</keyword>
<proteinExistence type="predicted"/>
<dbReference type="EMBL" id="JADBGI010000027">
    <property type="protein sequence ID" value="MBE3001697.1"/>
    <property type="molecule type" value="Genomic_DNA"/>
</dbReference>